<evidence type="ECO:0000313" key="3">
    <source>
        <dbReference type="Proteomes" id="UP001151760"/>
    </source>
</evidence>
<accession>A0ABQ5IQT8</accession>
<evidence type="ECO:0000259" key="1">
    <source>
        <dbReference type="Pfam" id="PF07727"/>
    </source>
</evidence>
<organism evidence="2 3">
    <name type="scientific">Tanacetum coccineum</name>
    <dbReference type="NCBI Taxonomy" id="301880"/>
    <lineage>
        <taxon>Eukaryota</taxon>
        <taxon>Viridiplantae</taxon>
        <taxon>Streptophyta</taxon>
        <taxon>Embryophyta</taxon>
        <taxon>Tracheophyta</taxon>
        <taxon>Spermatophyta</taxon>
        <taxon>Magnoliopsida</taxon>
        <taxon>eudicotyledons</taxon>
        <taxon>Gunneridae</taxon>
        <taxon>Pentapetalae</taxon>
        <taxon>asterids</taxon>
        <taxon>campanulids</taxon>
        <taxon>Asterales</taxon>
        <taxon>Asteraceae</taxon>
        <taxon>Asteroideae</taxon>
        <taxon>Anthemideae</taxon>
        <taxon>Anthemidinae</taxon>
        <taxon>Tanacetum</taxon>
    </lineage>
</organism>
<proteinExistence type="predicted"/>
<keyword evidence="3" id="KW-1185">Reference proteome</keyword>
<name>A0ABQ5IQT8_9ASTR</name>
<sequence>MLRRLWMKLASLKLCKKKSTNLIGFKLVAPRYIERGSIDLRNPIAQVATHREGFVDPDHTTHVYRLNKALYGLKQAPRAWYDTLS</sequence>
<reference evidence="2" key="2">
    <citation type="submission" date="2022-01" db="EMBL/GenBank/DDBJ databases">
        <authorList>
            <person name="Yamashiro T."/>
            <person name="Shiraishi A."/>
            <person name="Satake H."/>
            <person name="Nakayama K."/>
        </authorList>
    </citation>
    <scope>NUCLEOTIDE SEQUENCE</scope>
</reference>
<dbReference type="InterPro" id="IPR013103">
    <property type="entry name" value="RVT_2"/>
</dbReference>
<feature type="domain" description="Reverse transcriptase Ty1/copia-type" evidence="1">
    <location>
        <begin position="53"/>
        <end position="85"/>
    </location>
</feature>
<evidence type="ECO:0000313" key="2">
    <source>
        <dbReference type="EMBL" id="GJU02544.1"/>
    </source>
</evidence>
<dbReference type="Proteomes" id="UP001151760">
    <property type="component" value="Unassembled WGS sequence"/>
</dbReference>
<protein>
    <submittedName>
        <fullName evidence="2">Retrovirus-related pol polyprotein from transposon TNT 1-94</fullName>
    </submittedName>
</protein>
<comment type="caution">
    <text evidence="2">The sequence shown here is derived from an EMBL/GenBank/DDBJ whole genome shotgun (WGS) entry which is preliminary data.</text>
</comment>
<gene>
    <name evidence="2" type="ORF">Tco_1112882</name>
</gene>
<dbReference type="Pfam" id="PF07727">
    <property type="entry name" value="RVT_2"/>
    <property type="match status" value="1"/>
</dbReference>
<dbReference type="EMBL" id="BQNB010021071">
    <property type="protein sequence ID" value="GJU02544.1"/>
    <property type="molecule type" value="Genomic_DNA"/>
</dbReference>
<reference evidence="2" key="1">
    <citation type="journal article" date="2022" name="Int. J. Mol. Sci.">
        <title>Draft Genome of Tanacetum Coccineum: Genomic Comparison of Closely Related Tanacetum-Family Plants.</title>
        <authorList>
            <person name="Yamashiro T."/>
            <person name="Shiraishi A."/>
            <person name="Nakayama K."/>
            <person name="Satake H."/>
        </authorList>
    </citation>
    <scope>NUCLEOTIDE SEQUENCE</scope>
</reference>